<keyword evidence="6" id="KW-0769">Symport</keyword>
<dbReference type="InterPro" id="IPR005828">
    <property type="entry name" value="MFS_sugar_transport-like"/>
</dbReference>
<dbReference type="PANTHER" id="PTHR23500">
    <property type="entry name" value="SOLUTE CARRIER FAMILY 2, FACILITATED GLUCOSE TRANSPORTER"/>
    <property type="match status" value="1"/>
</dbReference>
<feature type="compositionally biased region" description="Polar residues" evidence="9">
    <location>
        <begin position="10"/>
        <end position="21"/>
    </location>
</feature>
<evidence type="ECO:0000256" key="4">
    <source>
        <dbReference type="ARBA" id="ARBA00022597"/>
    </source>
</evidence>
<evidence type="ECO:0000256" key="6">
    <source>
        <dbReference type="ARBA" id="ARBA00022847"/>
    </source>
</evidence>
<feature type="region of interest" description="Disordered" evidence="9">
    <location>
        <begin position="1"/>
        <end position="21"/>
    </location>
</feature>
<gene>
    <name evidence="12" type="ORF">MKW94_008439</name>
</gene>
<feature type="transmembrane region" description="Helical" evidence="10">
    <location>
        <begin position="464"/>
        <end position="484"/>
    </location>
</feature>
<name>A0AA41VK91_PAPNU</name>
<evidence type="ECO:0000256" key="8">
    <source>
        <dbReference type="ARBA" id="ARBA00023136"/>
    </source>
</evidence>
<dbReference type="Gene3D" id="1.20.1250.20">
    <property type="entry name" value="MFS general substrate transporter like domains"/>
    <property type="match status" value="2"/>
</dbReference>
<accession>A0AA41VK91</accession>
<dbReference type="InterPro" id="IPR036259">
    <property type="entry name" value="MFS_trans_sf"/>
</dbReference>
<dbReference type="GO" id="GO:0015144">
    <property type="term" value="F:carbohydrate transmembrane transporter activity"/>
    <property type="evidence" value="ECO:0007669"/>
    <property type="project" value="InterPro"/>
</dbReference>
<evidence type="ECO:0000256" key="9">
    <source>
        <dbReference type="SAM" id="MobiDB-lite"/>
    </source>
</evidence>
<dbReference type="InterPro" id="IPR003663">
    <property type="entry name" value="Sugar/inositol_transpt"/>
</dbReference>
<dbReference type="PROSITE" id="PS50850">
    <property type="entry name" value="MFS"/>
    <property type="match status" value="1"/>
</dbReference>
<evidence type="ECO:0000313" key="13">
    <source>
        <dbReference type="Proteomes" id="UP001177140"/>
    </source>
</evidence>
<feature type="transmembrane region" description="Helical" evidence="10">
    <location>
        <begin position="209"/>
        <end position="231"/>
    </location>
</feature>
<keyword evidence="8 10" id="KW-0472">Membrane</keyword>
<dbReference type="GO" id="GO:0016020">
    <property type="term" value="C:membrane"/>
    <property type="evidence" value="ECO:0007669"/>
    <property type="project" value="UniProtKB-SubCell"/>
</dbReference>
<dbReference type="InterPro" id="IPR020846">
    <property type="entry name" value="MFS_dom"/>
</dbReference>
<keyword evidence="13" id="KW-1185">Reference proteome</keyword>
<dbReference type="GO" id="GO:0015293">
    <property type="term" value="F:symporter activity"/>
    <property type="evidence" value="ECO:0007669"/>
    <property type="project" value="UniProtKB-KW"/>
</dbReference>
<feature type="transmembrane region" description="Helical" evidence="10">
    <location>
        <begin position="296"/>
        <end position="319"/>
    </location>
</feature>
<keyword evidence="3" id="KW-0813">Transport</keyword>
<proteinExistence type="inferred from homology"/>
<evidence type="ECO:0000256" key="10">
    <source>
        <dbReference type="SAM" id="Phobius"/>
    </source>
</evidence>
<feature type="transmembrane region" description="Helical" evidence="10">
    <location>
        <begin position="178"/>
        <end position="197"/>
    </location>
</feature>
<feature type="domain" description="Major facilitator superfamily (MFS) profile" evidence="11">
    <location>
        <begin position="38"/>
        <end position="488"/>
    </location>
</feature>
<protein>
    <recommendedName>
        <fullName evidence="11">Major facilitator superfamily (MFS) profile domain-containing protein</fullName>
    </recommendedName>
</protein>
<dbReference type="AlphaFoldDB" id="A0AA41VK91"/>
<dbReference type="EMBL" id="JAJJMA010240077">
    <property type="protein sequence ID" value="MCL7042849.1"/>
    <property type="molecule type" value="Genomic_DNA"/>
</dbReference>
<evidence type="ECO:0000256" key="5">
    <source>
        <dbReference type="ARBA" id="ARBA00022692"/>
    </source>
</evidence>
<evidence type="ECO:0000256" key="1">
    <source>
        <dbReference type="ARBA" id="ARBA00004141"/>
    </source>
</evidence>
<keyword evidence="7 10" id="KW-1133">Transmembrane helix</keyword>
<evidence type="ECO:0000313" key="12">
    <source>
        <dbReference type="EMBL" id="MCL7042849.1"/>
    </source>
</evidence>
<dbReference type="InterPro" id="IPR045262">
    <property type="entry name" value="STP/PLT_plant"/>
</dbReference>
<feature type="transmembrane region" description="Helical" evidence="10">
    <location>
        <begin position="80"/>
        <end position="102"/>
    </location>
</feature>
<evidence type="ECO:0000259" key="11">
    <source>
        <dbReference type="PROSITE" id="PS50850"/>
    </source>
</evidence>
<feature type="transmembrane region" description="Helical" evidence="10">
    <location>
        <begin position="122"/>
        <end position="143"/>
    </location>
</feature>
<dbReference type="PANTHER" id="PTHR23500:SF574">
    <property type="entry name" value="SUGAR TRANSPORT PROTEIN 1"/>
    <property type="match status" value="1"/>
</dbReference>
<comment type="similarity">
    <text evidence="2">Belongs to the major facilitator superfamily. Sugar transporter (TC 2.A.1.1) family.</text>
</comment>
<feature type="transmembrane region" description="Helical" evidence="10">
    <location>
        <begin position="149"/>
        <end position="166"/>
    </location>
</feature>
<keyword evidence="5 10" id="KW-0812">Transmembrane</keyword>
<feature type="transmembrane region" description="Helical" evidence="10">
    <location>
        <begin position="438"/>
        <end position="458"/>
    </location>
</feature>
<keyword evidence="4" id="KW-0762">Sugar transport</keyword>
<sequence length="544" mass="60561">MRHKNGGSTGTTPTELPSTESKMNVEHESKMSLIFLMACFIGITSAFLIGYIFGIIGGIVFGTGYRNEFFSETFDDSVAYYGTVIPFIPAHLYICGIVAILFRQNHEFSRLDMRRHMILSGALVSVGSVVTAVGATGVVPITYVLGSTLYAFGFGLMYQGAQVYMSEMGFAHRNYLSTLNIAFKMMIAMGIFVANLVNCSTNNIKGGWGWKVSIGIAAIPAGFTSIGSYLLPDTPMSMIKLGNFDDAKQLLERLHGTNDGVHTLFKDLLAANEASKSAKGSEKQIMSQTHHRPYRLMAIALPLFQQLTGMSVIVFYAPYLFQAVGFRTSEALTYTAIVGGVNVAATVIGIISARQGCRRFFLIAGGVQLFVGQVMLGILIRIKLGGSDAYDCIIIATSCVCVSGFAWSWGPLGRIFLSSDDDMLLLFPLEVRSCGHNWASNVHWTLSSFITLVFPLIVCQFKFYVFYLFAFFGVIITFHAYYFMPNTNRMLSEEDVSKVWKQHWFWRRYFVGLNNDGEEVGSEVWKQHWFWRMYFDDLGSDLTV</sequence>
<evidence type="ECO:0000256" key="2">
    <source>
        <dbReference type="ARBA" id="ARBA00010992"/>
    </source>
</evidence>
<feature type="transmembrane region" description="Helical" evidence="10">
    <location>
        <begin position="360"/>
        <end position="382"/>
    </location>
</feature>
<evidence type="ECO:0000256" key="7">
    <source>
        <dbReference type="ARBA" id="ARBA00022989"/>
    </source>
</evidence>
<evidence type="ECO:0000256" key="3">
    <source>
        <dbReference type="ARBA" id="ARBA00022448"/>
    </source>
</evidence>
<dbReference type="PRINTS" id="PR00171">
    <property type="entry name" value="SUGRTRNSPORT"/>
</dbReference>
<dbReference type="Proteomes" id="UP001177140">
    <property type="component" value="Unassembled WGS sequence"/>
</dbReference>
<comment type="subcellular location">
    <subcellularLocation>
        <location evidence="1">Membrane</location>
        <topology evidence="1">Multi-pass membrane protein</topology>
    </subcellularLocation>
</comment>
<feature type="transmembrane region" description="Helical" evidence="10">
    <location>
        <begin position="331"/>
        <end position="353"/>
    </location>
</feature>
<feature type="transmembrane region" description="Helical" evidence="10">
    <location>
        <begin position="33"/>
        <end position="60"/>
    </location>
</feature>
<reference evidence="12" key="1">
    <citation type="submission" date="2022-03" db="EMBL/GenBank/DDBJ databases">
        <title>A functionally conserved STORR gene fusion in Papaver species that diverged 16.8 million years ago.</title>
        <authorList>
            <person name="Catania T."/>
        </authorList>
    </citation>
    <scope>NUCLEOTIDE SEQUENCE</scope>
    <source>
        <strain evidence="12">S-191538</strain>
    </source>
</reference>
<organism evidence="12 13">
    <name type="scientific">Papaver nudicaule</name>
    <name type="common">Iceland poppy</name>
    <dbReference type="NCBI Taxonomy" id="74823"/>
    <lineage>
        <taxon>Eukaryota</taxon>
        <taxon>Viridiplantae</taxon>
        <taxon>Streptophyta</taxon>
        <taxon>Embryophyta</taxon>
        <taxon>Tracheophyta</taxon>
        <taxon>Spermatophyta</taxon>
        <taxon>Magnoliopsida</taxon>
        <taxon>Ranunculales</taxon>
        <taxon>Papaveraceae</taxon>
        <taxon>Papaveroideae</taxon>
        <taxon>Papaver</taxon>
    </lineage>
</organism>
<dbReference type="SUPFAM" id="SSF103473">
    <property type="entry name" value="MFS general substrate transporter"/>
    <property type="match status" value="1"/>
</dbReference>
<dbReference type="Pfam" id="PF00083">
    <property type="entry name" value="Sugar_tr"/>
    <property type="match status" value="1"/>
</dbReference>
<comment type="caution">
    <text evidence="12">The sequence shown here is derived from an EMBL/GenBank/DDBJ whole genome shotgun (WGS) entry which is preliminary data.</text>
</comment>